<reference evidence="4 5" key="1">
    <citation type="journal article" date="2018" name="PLoS Genet.">
        <title>Population sequencing reveals clonal diversity and ancestral inbreeding in the grapevine cultivar Chardonnay.</title>
        <authorList>
            <person name="Roach M.J."/>
            <person name="Johnson D.L."/>
            <person name="Bohlmann J."/>
            <person name="van Vuuren H.J."/>
            <person name="Jones S.J."/>
            <person name="Pretorius I.S."/>
            <person name="Schmidt S.A."/>
            <person name="Borneman A.R."/>
        </authorList>
    </citation>
    <scope>NUCLEOTIDE SEQUENCE [LARGE SCALE GENOMIC DNA]</scope>
    <source>
        <strain evidence="5">cv. Chardonnay</strain>
        <tissue evidence="4">Leaf</tissue>
    </source>
</reference>
<dbReference type="Proteomes" id="UP000288805">
    <property type="component" value="Unassembled WGS sequence"/>
</dbReference>
<dbReference type="AlphaFoldDB" id="A0A438F167"/>
<keyword evidence="2" id="KW-0677">Repeat</keyword>
<dbReference type="InterPro" id="IPR015943">
    <property type="entry name" value="WD40/YVTN_repeat-like_dom_sf"/>
</dbReference>
<dbReference type="PANTHER" id="PTHR22838:SF23">
    <property type="entry name" value="WD REPEAT-CONTAINING PROTEIN WDS HOMOLOG"/>
    <property type="match status" value="1"/>
</dbReference>
<accession>A0A438F167</accession>
<evidence type="ECO:0000256" key="3">
    <source>
        <dbReference type="PROSITE-ProRule" id="PRU00221"/>
    </source>
</evidence>
<dbReference type="SUPFAM" id="SSF50978">
    <property type="entry name" value="WD40 repeat-like"/>
    <property type="match status" value="1"/>
</dbReference>
<dbReference type="PROSITE" id="PS50082">
    <property type="entry name" value="WD_REPEATS_2"/>
    <property type="match status" value="1"/>
</dbReference>
<feature type="repeat" description="WD" evidence="3">
    <location>
        <begin position="77"/>
        <end position="116"/>
    </location>
</feature>
<evidence type="ECO:0000256" key="1">
    <source>
        <dbReference type="ARBA" id="ARBA00022574"/>
    </source>
</evidence>
<organism evidence="4 5">
    <name type="scientific">Vitis vinifera</name>
    <name type="common">Grape</name>
    <dbReference type="NCBI Taxonomy" id="29760"/>
    <lineage>
        <taxon>Eukaryota</taxon>
        <taxon>Viridiplantae</taxon>
        <taxon>Streptophyta</taxon>
        <taxon>Embryophyta</taxon>
        <taxon>Tracheophyta</taxon>
        <taxon>Spermatophyta</taxon>
        <taxon>Magnoliopsida</taxon>
        <taxon>eudicotyledons</taxon>
        <taxon>Gunneridae</taxon>
        <taxon>Pentapetalae</taxon>
        <taxon>rosids</taxon>
        <taxon>Vitales</taxon>
        <taxon>Vitaceae</taxon>
        <taxon>Viteae</taxon>
        <taxon>Vitis</taxon>
    </lineage>
</organism>
<evidence type="ECO:0000256" key="2">
    <source>
        <dbReference type="ARBA" id="ARBA00022737"/>
    </source>
</evidence>
<proteinExistence type="predicted"/>
<dbReference type="Pfam" id="PF00400">
    <property type="entry name" value="WD40"/>
    <property type="match status" value="1"/>
</dbReference>
<dbReference type="InterPro" id="IPR036322">
    <property type="entry name" value="WD40_repeat_dom_sf"/>
</dbReference>
<sequence>MNRRFGTIRNSSFEHNEYIAWFHGLSHTTGCAASTSTMTFTYRTVGVKQLKRAARVDVLNLSSLHLEPRKLYTARVLSGHLMTVNCVSWNPRRHQMLASASDDHTIRIWGPSQPET</sequence>
<dbReference type="InterPro" id="IPR051350">
    <property type="entry name" value="WD_repeat-ST_regulator"/>
</dbReference>
<dbReference type="Gene3D" id="2.130.10.10">
    <property type="entry name" value="YVTN repeat-like/Quinoprotein amine dehydrogenase"/>
    <property type="match status" value="1"/>
</dbReference>
<name>A0A438F167_VITVI</name>
<comment type="caution">
    <text evidence="4">The sequence shown here is derived from an EMBL/GenBank/DDBJ whole genome shotgun (WGS) entry which is preliminary data.</text>
</comment>
<gene>
    <name evidence="4" type="primary">WDS_1</name>
    <name evidence="4" type="ORF">CK203_069007</name>
</gene>
<dbReference type="PANTHER" id="PTHR22838">
    <property type="entry name" value="WD REPEAT PROTEIN 26-RELATED"/>
    <property type="match status" value="1"/>
</dbReference>
<dbReference type="EMBL" id="QGNW01001142">
    <property type="protein sequence ID" value="RVW53760.1"/>
    <property type="molecule type" value="Genomic_DNA"/>
</dbReference>
<evidence type="ECO:0000313" key="5">
    <source>
        <dbReference type="Proteomes" id="UP000288805"/>
    </source>
</evidence>
<protein>
    <submittedName>
        <fullName evidence="4">WD repeat-containing protein WDS-like</fullName>
    </submittedName>
</protein>
<dbReference type="PROSITE" id="PS50294">
    <property type="entry name" value="WD_REPEATS_REGION"/>
    <property type="match status" value="1"/>
</dbReference>
<evidence type="ECO:0000313" key="4">
    <source>
        <dbReference type="EMBL" id="RVW53760.1"/>
    </source>
</evidence>
<dbReference type="InterPro" id="IPR001680">
    <property type="entry name" value="WD40_rpt"/>
</dbReference>
<keyword evidence="1 3" id="KW-0853">WD repeat</keyword>
<dbReference type="SMART" id="SM00320">
    <property type="entry name" value="WD40"/>
    <property type="match status" value="1"/>
</dbReference>